<name>A0A9Q5I0B3_SANBA</name>
<feature type="compositionally biased region" description="Polar residues" evidence="1">
    <location>
        <begin position="20"/>
        <end position="30"/>
    </location>
</feature>
<keyword evidence="3" id="KW-1185">Reference proteome</keyword>
<dbReference type="EMBL" id="LNZH02000158">
    <property type="protein sequence ID" value="OCB89335.1"/>
    <property type="molecule type" value="Genomic_DNA"/>
</dbReference>
<feature type="compositionally biased region" description="Polar residues" evidence="1">
    <location>
        <begin position="1"/>
        <end position="13"/>
    </location>
</feature>
<evidence type="ECO:0000313" key="3">
    <source>
        <dbReference type="Proteomes" id="UP000757232"/>
    </source>
</evidence>
<gene>
    <name evidence="2" type="ORF">A7U60_g3536</name>
</gene>
<reference evidence="2" key="1">
    <citation type="submission" date="2016-06" db="EMBL/GenBank/DDBJ databases">
        <title>Draft Genome sequence of the fungus Inonotus baumii.</title>
        <authorList>
            <person name="Zhu H."/>
            <person name="Lin W."/>
        </authorList>
    </citation>
    <scope>NUCLEOTIDE SEQUENCE</scope>
    <source>
        <strain evidence="2">821</strain>
    </source>
</reference>
<dbReference type="OrthoDB" id="3250036at2759"/>
<organism evidence="2 3">
    <name type="scientific">Sanghuangporus baumii</name>
    <name type="common">Phellinus baumii</name>
    <dbReference type="NCBI Taxonomy" id="108892"/>
    <lineage>
        <taxon>Eukaryota</taxon>
        <taxon>Fungi</taxon>
        <taxon>Dikarya</taxon>
        <taxon>Basidiomycota</taxon>
        <taxon>Agaricomycotina</taxon>
        <taxon>Agaricomycetes</taxon>
        <taxon>Hymenochaetales</taxon>
        <taxon>Hymenochaetaceae</taxon>
        <taxon>Sanghuangporus</taxon>
    </lineage>
</organism>
<feature type="region of interest" description="Disordered" evidence="1">
    <location>
        <begin position="77"/>
        <end position="96"/>
    </location>
</feature>
<dbReference type="Proteomes" id="UP000757232">
    <property type="component" value="Unassembled WGS sequence"/>
</dbReference>
<sequence>MSTTAQISEQAQGNYPPPGDTTSEGGSSNARFDKTQMFAPVNERGLVDQSTEGLPLGNEVQDAVQGRDEKARKVYREEQKDNQPGEGRGNAGALNPYGESLETREEAEAKLKAGATDARARTYQAEIPNYKQM</sequence>
<evidence type="ECO:0000256" key="1">
    <source>
        <dbReference type="SAM" id="MobiDB-lite"/>
    </source>
</evidence>
<proteinExistence type="predicted"/>
<protein>
    <submittedName>
        <fullName evidence="2">Uncharacterized protein</fullName>
    </submittedName>
</protein>
<evidence type="ECO:0000313" key="2">
    <source>
        <dbReference type="EMBL" id="OCB89335.1"/>
    </source>
</evidence>
<accession>A0A9Q5I0B3</accession>
<feature type="region of interest" description="Disordered" evidence="1">
    <location>
        <begin position="1"/>
        <end position="70"/>
    </location>
</feature>
<dbReference type="AlphaFoldDB" id="A0A9Q5I0B3"/>
<comment type="caution">
    <text evidence="2">The sequence shown here is derived from an EMBL/GenBank/DDBJ whole genome shotgun (WGS) entry which is preliminary data.</text>
</comment>